<keyword evidence="8" id="KW-1185">Reference proteome</keyword>
<evidence type="ECO:0000313" key="7">
    <source>
        <dbReference type="EMBL" id="EHP30259.1"/>
    </source>
</evidence>
<dbReference type="Proteomes" id="UP000006431">
    <property type="component" value="Unassembled WGS sequence"/>
</dbReference>
<dbReference type="EMBL" id="AFRZ01000001">
    <property type="protein sequence ID" value="EHP30259.1"/>
    <property type="molecule type" value="Genomic_DNA"/>
</dbReference>
<evidence type="ECO:0000256" key="4">
    <source>
        <dbReference type="PROSITE-ProRule" id="PRU00169"/>
    </source>
</evidence>
<dbReference type="PROSITE" id="PS50109">
    <property type="entry name" value="HIS_KIN"/>
    <property type="match status" value="1"/>
</dbReference>
<dbReference type="SMART" id="SM00387">
    <property type="entry name" value="HATPase_c"/>
    <property type="match status" value="1"/>
</dbReference>
<proteinExistence type="predicted"/>
<protein>
    <recommendedName>
        <fullName evidence="2">histidine kinase</fullName>
        <ecNumber evidence="2">2.7.13.3</ecNumber>
    </recommendedName>
</protein>
<keyword evidence="7" id="KW-0808">Transferase</keyword>
<accession>H1FV65</accession>
<gene>
    <name evidence="7" type="ORF">SMGD1_1736</name>
</gene>
<dbReference type="Gene3D" id="3.40.50.2300">
    <property type="match status" value="1"/>
</dbReference>
<dbReference type="Gene3D" id="3.30.565.10">
    <property type="entry name" value="Histidine kinase-like ATPase, C-terminal domain"/>
    <property type="match status" value="1"/>
</dbReference>
<comment type="caution">
    <text evidence="7">The sequence shown here is derived from an EMBL/GenBank/DDBJ whole genome shotgun (WGS) entry which is preliminary data.</text>
</comment>
<dbReference type="PANTHER" id="PTHR43547:SF2">
    <property type="entry name" value="HYBRID SIGNAL TRANSDUCTION HISTIDINE KINASE C"/>
    <property type="match status" value="1"/>
</dbReference>
<evidence type="ECO:0000259" key="5">
    <source>
        <dbReference type="PROSITE" id="PS50109"/>
    </source>
</evidence>
<dbReference type="EC" id="2.7.13.3" evidence="2"/>
<dbReference type="STRING" id="929558.SMGD1_1736"/>
<keyword evidence="3 4" id="KW-0597">Phosphoprotein</keyword>
<dbReference type="GO" id="GO:0000155">
    <property type="term" value="F:phosphorelay sensor kinase activity"/>
    <property type="evidence" value="ECO:0007669"/>
    <property type="project" value="TreeGrafter"/>
</dbReference>
<evidence type="ECO:0000256" key="2">
    <source>
        <dbReference type="ARBA" id="ARBA00012438"/>
    </source>
</evidence>
<dbReference type="Pfam" id="PF00072">
    <property type="entry name" value="Response_reg"/>
    <property type="match status" value="1"/>
</dbReference>
<keyword evidence="7" id="KW-0418">Kinase</keyword>
<dbReference type="Pfam" id="PF02518">
    <property type="entry name" value="HATPase_c"/>
    <property type="match status" value="1"/>
</dbReference>
<dbReference type="Gene3D" id="1.10.287.130">
    <property type="match status" value="1"/>
</dbReference>
<evidence type="ECO:0000259" key="6">
    <source>
        <dbReference type="PROSITE" id="PS50110"/>
    </source>
</evidence>
<feature type="modified residue" description="4-aspartylphosphate" evidence="4">
    <location>
        <position position="35"/>
    </location>
</feature>
<dbReference type="InterPro" id="IPR001789">
    <property type="entry name" value="Sig_transdc_resp-reg_receiver"/>
</dbReference>
<organism evidence="7 8">
    <name type="scientific">Sulfurimonas gotlandica (strain DSM 19862 / JCM 16533 / GD1)</name>
    <dbReference type="NCBI Taxonomy" id="929558"/>
    <lineage>
        <taxon>Bacteria</taxon>
        <taxon>Pseudomonadati</taxon>
        <taxon>Campylobacterota</taxon>
        <taxon>Epsilonproteobacteria</taxon>
        <taxon>Campylobacterales</taxon>
        <taxon>Sulfurimonadaceae</taxon>
        <taxon>Sulfurimonas</taxon>
    </lineage>
</organism>
<dbReference type="SMART" id="SM00448">
    <property type="entry name" value="REC"/>
    <property type="match status" value="1"/>
</dbReference>
<dbReference type="AlphaFoldDB" id="H1FV65"/>
<feature type="domain" description="Histidine kinase" evidence="5">
    <location>
        <begin position="144"/>
        <end position="350"/>
    </location>
</feature>
<dbReference type="PANTHER" id="PTHR43547">
    <property type="entry name" value="TWO-COMPONENT HISTIDINE KINASE"/>
    <property type="match status" value="1"/>
</dbReference>
<dbReference type="HOGENOM" id="CLU_000445_114_72_7"/>
<dbReference type="PRINTS" id="PR00344">
    <property type="entry name" value="BCTRLSENSOR"/>
</dbReference>
<dbReference type="InterPro" id="IPR005467">
    <property type="entry name" value="His_kinase_dom"/>
</dbReference>
<dbReference type="InterPro" id="IPR003594">
    <property type="entry name" value="HATPase_dom"/>
</dbReference>
<dbReference type="eggNOG" id="COG3706">
    <property type="taxonomic scope" value="Bacteria"/>
</dbReference>
<dbReference type="PATRIC" id="fig|929558.5.peg.1730"/>
<dbReference type="SUPFAM" id="SSF55874">
    <property type="entry name" value="ATPase domain of HSP90 chaperone/DNA topoisomerase II/histidine kinase"/>
    <property type="match status" value="1"/>
</dbReference>
<dbReference type="InterPro" id="IPR011006">
    <property type="entry name" value="CheY-like_superfamily"/>
</dbReference>
<dbReference type="PROSITE" id="PS50110">
    <property type="entry name" value="RESPONSE_REGULATORY"/>
    <property type="match status" value="1"/>
</dbReference>
<evidence type="ECO:0000256" key="3">
    <source>
        <dbReference type="ARBA" id="ARBA00022553"/>
    </source>
</evidence>
<feature type="domain" description="Response regulatory" evidence="6">
    <location>
        <begin position="1"/>
        <end position="102"/>
    </location>
</feature>
<reference evidence="7 8" key="1">
    <citation type="journal article" date="2012" name="Proc. Natl. Acad. Sci. U.S.A.">
        <title>Genome and physiology of a model Epsilonproteobacterium responsible for sulfide detoxification in marine oxygen depletion zones.</title>
        <authorList>
            <person name="Grote J."/>
            <person name="Schott T."/>
            <person name="Bruckner C.G."/>
            <person name="Glockner F.O."/>
            <person name="Jost G."/>
            <person name="Teeling H."/>
            <person name="Labrenz M."/>
            <person name="Jurgens K."/>
        </authorList>
    </citation>
    <scope>NUCLEOTIDE SEQUENCE [LARGE SCALE GENOMIC DNA]</scope>
    <source>
        <strain evidence="7 8">GD1</strain>
    </source>
</reference>
<dbReference type="SUPFAM" id="SSF52172">
    <property type="entry name" value="CheY-like"/>
    <property type="match status" value="1"/>
</dbReference>
<dbReference type="InterPro" id="IPR036890">
    <property type="entry name" value="HATPase_C_sf"/>
</dbReference>
<dbReference type="eggNOG" id="COG4191">
    <property type="taxonomic scope" value="Bacteria"/>
</dbReference>
<evidence type="ECO:0000313" key="8">
    <source>
        <dbReference type="Proteomes" id="UP000006431"/>
    </source>
</evidence>
<dbReference type="InterPro" id="IPR004358">
    <property type="entry name" value="Sig_transdc_His_kin-like_C"/>
</dbReference>
<comment type="catalytic activity">
    <reaction evidence="1">
        <text>ATP + protein L-histidine = ADP + protein N-phospho-L-histidine.</text>
        <dbReference type="EC" id="2.7.13.3"/>
    </reaction>
</comment>
<evidence type="ECO:0000256" key="1">
    <source>
        <dbReference type="ARBA" id="ARBA00000085"/>
    </source>
</evidence>
<name>H1FV65_SULGG</name>
<sequence length="350" mass="39679">MLVELLKKYDLITAIDGKTALEAANSEDIDLILLDIMMPDMDGFEVCNILKSNKKTSNIPIIFLTALDKQEDLQQGFKLGAVDYITKPFNPKELLSRVNTHLTLRAYEKNLALRIEIELEKNRLKQEMIYQKSKQAALGELLMHIAHQWKQPLASLSALNISQKIKIEQDLETTKDENLARIEKSQNLINFMSNTVETFRNFYLPSHSSETFSLTDSVKKVLDISDATLKYNKINILISSDETGQTYGNENEFTQIVFSIINNARDIFKKREIKNPEIKIDIQNNVLTISDNGGGIDNEIIDNIFLPYESSTNSSGIGLYIAKEIAEKNNGYISASNDEKGAVFRVEFLK</sequence>